<evidence type="ECO:0000313" key="3">
    <source>
        <dbReference type="Proteomes" id="UP000494115"/>
    </source>
</evidence>
<reference evidence="2 3" key="1">
    <citation type="submission" date="2020-04" db="EMBL/GenBank/DDBJ databases">
        <authorList>
            <person name="De Canck E."/>
        </authorList>
    </citation>
    <scope>NUCLEOTIDE SEQUENCE [LARGE SCALE GENOMIC DNA]</scope>
    <source>
        <strain evidence="2 3">LMG 28138</strain>
    </source>
</reference>
<protein>
    <recommendedName>
        <fullName evidence="4">Deaminase</fullName>
    </recommendedName>
</protein>
<organism evidence="2 3">
    <name type="scientific">Pararobbsia alpina</name>
    <dbReference type="NCBI Taxonomy" id="621374"/>
    <lineage>
        <taxon>Bacteria</taxon>
        <taxon>Pseudomonadati</taxon>
        <taxon>Pseudomonadota</taxon>
        <taxon>Betaproteobacteria</taxon>
        <taxon>Burkholderiales</taxon>
        <taxon>Burkholderiaceae</taxon>
        <taxon>Pararobbsia</taxon>
    </lineage>
</organism>
<gene>
    <name evidence="2" type="ORF">LMG28138_00389</name>
</gene>
<feature type="compositionally biased region" description="Low complexity" evidence="1">
    <location>
        <begin position="44"/>
        <end position="68"/>
    </location>
</feature>
<dbReference type="AlphaFoldDB" id="A0A6S7ATL1"/>
<dbReference type="InterPro" id="IPR049708">
    <property type="entry name" value="PP0621-like"/>
</dbReference>
<keyword evidence="3" id="KW-1185">Reference proteome</keyword>
<name>A0A6S7ATL1_9BURK</name>
<evidence type="ECO:0008006" key="4">
    <source>
        <dbReference type="Google" id="ProtNLM"/>
    </source>
</evidence>
<dbReference type="EMBL" id="CADIKM010000001">
    <property type="protein sequence ID" value="CAB3777472.1"/>
    <property type="molecule type" value="Genomic_DNA"/>
</dbReference>
<sequence>MQRLILLILIGIIANWYWRKLQRLREAAAGRARHEASQAGGRGTANANAASAAGGAQGSKGTAGAKAANRGGHGARLALPEPMVRCAHCDTYLPISEATASLGRNFCGPKHAHDYAVRVAQAGDGR</sequence>
<dbReference type="Proteomes" id="UP000494115">
    <property type="component" value="Unassembled WGS sequence"/>
</dbReference>
<proteinExistence type="predicted"/>
<evidence type="ECO:0000313" key="2">
    <source>
        <dbReference type="EMBL" id="CAB3777472.1"/>
    </source>
</evidence>
<evidence type="ECO:0000256" key="1">
    <source>
        <dbReference type="SAM" id="MobiDB-lite"/>
    </source>
</evidence>
<dbReference type="RefSeq" id="WP_175102920.1">
    <property type="nucleotide sequence ID" value="NZ_CADIKM010000001.1"/>
</dbReference>
<accession>A0A6S7ATL1</accession>
<dbReference type="NCBIfam" id="NF041023">
    <property type="entry name" value="PP0621_fam"/>
    <property type="match status" value="1"/>
</dbReference>
<feature type="region of interest" description="Disordered" evidence="1">
    <location>
        <begin position="35"/>
        <end position="74"/>
    </location>
</feature>